<sequence>MPKLKNADLPSDPHDFTAQDWLHLFEDRGLFHAMAITQEQNPTNVFSIHQGLQLTGDLILPDPLHPDNHATFQWLVPNITAQLHTVETFFQTVHTYHSQGYDVEKADIGVPGIFSVNFEHEHQYSNDQSFSETDYYVTSMYRVPKLQIGFSDGAMTLTADFLQALAQAVEPGVNDPRSYDNLTNVLNAWGHYYVKQLDLGGLLYGTDSRKVTSMSQGSSFSDSVSAGFQANLELEDVPISGGGSGGNGHGSNSHDGSTQSDKNVTINVIGGDGSLMGKYPAWAASLNGNYVSWHIIDTLVLEPVINLIPDKALRYTVANTITARYGVTPYTKAISNEEQADMND</sequence>
<dbReference type="Pfam" id="PF22693">
    <property type="entry name" value="MACPF_1"/>
    <property type="match status" value="1"/>
</dbReference>
<dbReference type="EMBL" id="RAWG01000011">
    <property type="protein sequence ID" value="RKH47421.1"/>
    <property type="molecule type" value="Genomic_DNA"/>
</dbReference>
<dbReference type="AlphaFoldDB" id="A0A3A8NYT2"/>
<dbReference type="OrthoDB" id="5490413at2"/>
<gene>
    <name evidence="3" type="ORF">D7X12_02865</name>
</gene>
<comment type="caution">
    <text evidence="3">The sequence shown here is derived from an EMBL/GenBank/DDBJ whole genome shotgun (WGS) entry which is preliminary data.</text>
</comment>
<dbReference type="Proteomes" id="UP000273405">
    <property type="component" value="Unassembled WGS sequence"/>
</dbReference>
<evidence type="ECO:0000313" key="3">
    <source>
        <dbReference type="EMBL" id="RKH47421.1"/>
    </source>
</evidence>
<name>A0A3A8NYT2_9BACT</name>
<proteinExistence type="predicted"/>
<keyword evidence="4" id="KW-1185">Reference proteome</keyword>
<feature type="compositionally biased region" description="Gly residues" evidence="1">
    <location>
        <begin position="240"/>
        <end position="249"/>
    </location>
</feature>
<evidence type="ECO:0000313" key="4">
    <source>
        <dbReference type="Proteomes" id="UP000273405"/>
    </source>
</evidence>
<organism evidence="3 4">
    <name type="scientific">Corallococcus sicarius</name>
    <dbReference type="NCBI Taxonomy" id="2316726"/>
    <lineage>
        <taxon>Bacteria</taxon>
        <taxon>Pseudomonadati</taxon>
        <taxon>Myxococcota</taxon>
        <taxon>Myxococcia</taxon>
        <taxon>Myxococcales</taxon>
        <taxon>Cystobacterineae</taxon>
        <taxon>Myxococcaceae</taxon>
        <taxon>Corallococcus</taxon>
    </lineage>
</organism>
<dbReference type="InterPro" id="IPR054586">
    <property type="entry name" value="MACPF_1_fungal"/>
</dbReference>
<protein>
    <recommendedName>
        <fullName evidence="2">MACPF-like domain-containing protein</fullName>
    </recommendedName>
</protein>
<evidence type="ECO:0000259" key="2">
    <source>
        <dbReference type="Pfam" id="PF22693"/>
    </source>
</evidence>
<feature type="region of interest" description="Disordered" evidence="1">
    <location>
        <begin position="239"/>
        <end position="264"/>
    </location>
</feature>
<feature type="domain" description="MACPF-like" evidence="2">
    <location>
        <begin position="95"/>
        <end position="311"/>
    </location>
</feature>
<evidence type="ECO:0000256" key="1">
    <source>
        <dbReference type="SAM" id="MobiDB-lite"/>
    </source>
</evidence>
<reference evidence="4" key="1">
    <citation type="submission" date="2018-09" db="EMBL/GenBank/DDBJ databases">
        <authorList>
            <person name="Livingstone P.G."/>
            <person name="Whitworth D.E."/>
        </authorList>
    </citation>
    <scope>NUCLEOTIDE SEQUENCE [LARGE SCALE GENOMIC DNA]</scope>
    <source>
        <strain evidence="4">CA040B</strain>
    </source>
</reference>
<accession>A0A3A8NYT2</accession>
<dbReference type="RefSeq" id="WP_120623723.1">
    <property type="nucleotide sequence ID" value="NZ_RAWG01000011.1"/>
</dbReference>